<gene>
    <name evidence="6" type="ORF">PgNI_09067</name>
</gene>
<dbReference type="Gene3D" id="3.40.50.980">
    <property type="match status" value="1"/>
</dbReference>
<evidence type="ECO:0008006" key="7">
    <source>
        <dbReference type="Google" id="ProtNLM"/>
    </source>
</evidence>
<sequence>MTYRELVEQTKPLSRYCTRKVHFKARSPVPICAGKSNWIVMAVLGLLLSEAYFVLLNPFQTHARLWAIIVAVDAVLVICSSATVRLMKKPASARPRPGHGRKSNDSRRPSIYPLHHGDHRHTKKAVPNQQTVLTGLHEHAVPCGMTAMDSDLRSLQFASYAFHILIRDIFSTIEAGGCLCIPSKQEDTGSAEVMEFIARNQTDWGDITPCLTSFLGPAKVPTLPAICLMGKPLARSQAEAWSSRLQLINIYGPRECTIACLANSRVKAK</sequence>
<evidence type="ECO:0000256" key="4">
    <source>
        <dbReference type="SAM" id="Phobius"/>
    </source>
</evidence>
<dbReference type="Gene3D" id="3.40.50.12780">
    <property type="entry name" value="N-terminal domain of ligase-like"/>
    <property type="match status" value="1"/>
</dbReference>
<organism evidence="5 6">
    <name type="scientific">Pyricularia grisea</name>
    <name type="common">Crabgrass-specific blast fungus</name>
    <name type="synonym">Magnaporthe grisea</name>
    <dbReference type="NCBI Taxonomy" id="148305"/>
    <lineage>
        <taxon>Eukaryota</taxon>
        <taxon>Fungi</taxon>
        <taxon>Dikarya</taxon>
        <taxon>Ascomycota</taxon>
        <taxon>Pezizomycotina</taxon>
        <taxon>Sordariomycetes</taxon>
        <taxon>Sordariomycetidae</taxon>
        <taxon>Magnaporthales</taxon>
        <taxon>Pyriculariaceae</taxon>
        <taxon>Pyricularia</taxon>
    </lineage>
</organism>
<dbReference type="InterPro" id="IPR042099">
    <property type="entry name" value="ANL_N_sf"/>
</dbReference>
<evidence type="ECO:0000256" key="2">
    <source>
        <dbReference type="ARBA" id="ARBA00022553"/>
    </source>
</evidence>
<keyword evidence="4" id="KW-0472">Membrane</keyword>
<evidence type="ECO:0000256" key="1">
    <source>
        <dbReference type="ARBA" id="ARBA00022450"/>
    </source>
</evidence>
<reference evidence="6" key="2">
    <citation type="submission" date="2019-10" db="EMBL/GenBank/DDBJ databases">
        <authorList>
            <consortium name="NCBI Genome Project"/>
        </authorList>
    </citation>
    <scope>NUCLEOTIDE SEQUENCE</scope>
    <source>
        <strain evidence="6">NI907</strain>
    </source>
</reference>
<dbReference type="PANTHER" id="PTHR45527:SF1">
    <property type="entry name" value="FATTY ACID SYNTHASE"/>
    <property type="match status" value="1"/>
</dbReference>
<keyword evidence="4" id="KW-1133">Transmembrane helix</keyword>
<dbReference type="GO" id="GO:0005737">
    <property type="term" value="C:cytoplasm"/>
    <property type="evidence" value="ECO:0007669"/>
    <property type="project" value="TreeGrafter"/>
</dbReference>
<name>A0A6P8AT26_PYRGI</name>
<dbReference type="GO" id="GO:0031177">
    <property type="term" value="F:phosphopantetheine binding"/>
    <property type="evidence" value="ECO:0007669"/>
    <property type="project" value="TreeGrafter"/>
</dbReference>
<protein>
    <recommendedName>
        <fullName evidence="7">AMP-dependent synthetase/ligase domain-containing protein</fullName>
    </recommendedName>
</protein>
<dbReference type="AlphaFoldDB" id="A0A6P8AT26"/>
<evidence type="ECO:0000313" key="6">
    <source>
        <dbReference type="RefSeq" id="XP_030978052.1"/>
    </source>
</evidence>
<dbReference type="GeneID" id="41963965"/>
<dbReference type="GO" id="GO:0044550">
    <property type="term" value="P:secondary metabolite biosynthetic process"/>
    <property type="evidence" value="ECO:0007669"/>
    <property type="project" value="TreeGrafter"/>
</dbReference>
<keyword evidence="1" id="KW-0596">Phosphopantetheine</keyword>
<evidence type="ECO:0000256" key="3">
    <source>
        <dbReference type="SAM" id="MobiDB-lite"/>
    </source>
</evidence>
<feature type="transmembrane region" description="Helical" evidence="4">
    <location>
        <begin position="65"/>
        <end position="87"/>
    </location>
</feature>
<dbReference type="Proteomes" id="UP000515153">
    <property type="component" value="Unplaced"/>
</dbReference>
<dbReference type="GO" id="GO:0043041">
    <property type="term" value="P:amino acid activation for nonribosomal peptide biosynthetic process"/>
    <property type="evidence" value="ECO:0007669"/>
    <property type="project" value="TreeGrafter"/>
</dbReference>
<keyword evidence="5" id="KW-1185">Reference proteome</keyword>
<proteinExistence type="predicted"/>
<dbReference type="PANTHER" id="PTHR45527">
    <property type="entry name" value="NONRIBOSOMAL PEPTIDE SYNTHETASE"/>
    <property type="match status" value="1"/>
</dbReference>
<dbReference type="RefSeq" id="XP_030978052.1">
    <property type="nucleotide sequence ID" value="XM_031129057.1"/>
</dbReference>
<dbReference type="KEGG" id="pgri:PgNI_09067"/>
<feature type="region of interest" description="Disordered" evidence="3">
    <location>
        <begin position="89"/>
        <end position="124"/>
    </location>
</feature>
<dbReference type="SUPFAM" id="SSF56801">
    <property type="entry name" value="Acetyl-CoA synthetase-like"/>
    <property type="match status" value="1"/>
</dbReference>
<feature type="transmembrane region" description="Helical" evidence="4">
    <location>
        <begin position="38"/>
        <end position="59"/>
    </location>
</feature>
<accession>A0A6P8AT26</accession>
<keyword evidence="4" id="KW-0812">Transmembrane</keyword>
<reference evidence="6" key="1">
    <citation type="journal article" date="2019" name="Mol. Biol. Evol.">
        <title>Blast fungal genomes show frequent chromosomal changes, gene gains and losses, and effector gene turnover.</title>
        <authorList>
            <person name="Gomez Luciano L.B."/>
            <person name="Jason Tsai I."/>
            <person name="Chuma I."/>
            <person name="Tosa Y."/>
            <person name="Chen Y.H."/>
            <person name="Li J.Y."/>
            <person name="Li M.Y."/>
            <person name="Jade Lu M.Y."/>
            <person name="Nakayashiki H."/>
            <person name="Li W.H."/>
        </authorList>
    </citation>
    <scope>NUCLEOTIDE SEQUENCE</scope>
    <source>
        <strain evidence="6">NI907</strain>
    </source>
</reference>
<reference evidence="6" key="3">
    <citation type="submission" date="2025-08" db="UniProtKB">
        <authorList>
            <consortium name="RefSeq"/>
        </authorList>
    </citation>
    <scope>IDENTIFICATION</scope>
    <source>
        <strain evidence="6">NI907</strain>
    </source>
</reference>
<keyword evidence="2" id="KW-0597">Phosphoprotein</keyword>
<evidence type="ECO:0000313" key="5">
    <source>
        <dbReference type="Proteomes" id="UP000515153"/>
    </source>
</evidence>